<proteinExistence type="predicted"/>
<feature type="transmembrane region" description="Helical" evidence="1">
    <location>
        <begin position="72"/>
        <end position="89"/>
    </location>
</feature>
<name>A0A538TAU0_UNCEI</name>
<comment type="caution">
    <text evidence="2">The sequence shown here is derived from an EMBL/GenBank/DDBJ whole genome shotgun (WGS) entry which is preliminary data.</text>
</comment>
<feature type="transmembrane region" description="Helical" evidence="1">
    <location>
        <begin position="240"/>
        <end position="256"/>
    </location>
</feature>
<evidence type="ECO:0000313" key="3">
    <source>
        <dbReference type="Proteomes" id="UP000317716"/>
    </source>
</evidence>
<feature type="transmembrane region" description="Helical" evidence="1">
    <location>
        <begin position="134"/>
        <end position="152"/>
    </location>
</feature>
<feature type="transmembrane region" description="Helical" evidence="1">
    <location>
        <begin position="101"/>
        <end position="128"/>
    </location>
</feature>
<dbReference type="AlphaFoldDB" id="A0A538TAU0"/>
<accession>A0A538TAU0</accession>
<feature type="transmembrane region" description="Helical" evidence="1">
    <location>
        <begin position="48"/>
        <end position="66"/>
    </location>
</feature>
<evidence type="ECO:0000313" key="2">
    <source>
        <dbReference type="EMBL" id="TMQ60763.1"/>
    </source>
</evidence>
<gene>
    <name evidence="2" type="ORF">E6K72_00380</name>
</gene>
<feature type="transmembrane region" description="Helical" evidence="1">
    <location>
        <begin position="24"/>
        <end position="41"/>
    </location>
</feature>
<evidence type="ECO:0000256" key="1">
    <source>
        <dbReference type="SAM" id="Phobius"/>
    </source>
</evidence>
<keyword evidence="1" id="KW-1133">Transmembrane helix</keyword>
<dbReference type="Proteomes" id="UP000317716">
    <property type="component" value="Unassembled WGS sequence"/>
</dbReference>
<sequence length="297" mass="31497">MPGYPIAVSILVQLFTAQLWEPRLISLVAALATAGLAAMIVRLETLNWTVAVSSCGFVLAGFGLLVGQPEVARPEIVMMALSLGAFFALRTIRGMTGAVAAAILLTAACLVHAQAVWFVAAAIFYLAYEERPRLITFTACAIVLGGGSYLALSMLLGPWFNYNAWDGVVQSLKFNPGELVRYAGDQLLGRLGVLTMAVVLSCSMPTAPWLGPGGMWWSMGFATVGAGLIATQSSFAGPQVLVPIVVLLALLGPISMQKITRHLSAWPGSTRLGGEGVVLAGLSLQFFMFFSRLSTHF</sequence>
<feature type="transmembrane region" description="Helical" evidence="1">
    <location>
        <begin position="276"/>
        <end position="293"/>
    </location>
</feature>
<reference evidence="2 3" key="1">
    <citation type="journal article" date="2019" name="Nat. Microbiol.">
        <title>Mediterranean grassland soil C-N compound turnover is dependent on rainfall and depth, and is mediated by genomically divergent microorganisms.</title>
        <authorList>
            <person name="Diamond S."/>
            <person name="Andeer P.F."/>
            <person name="Li Z."/>
            <person name="Crits-Christoph A."/>
            <person name="Burstein D."/>
            <person name="Anantharaman K."/>
            <person name="Lane K.R."/>
            <person name="Thomas B.C."/>
            <person name="Pan C."/>
            <person name="Northen T.R."/>
            <person name="Banfield J.F."/>
        </authorList>
    </citation>
    <scope>NUCLEOTIDE SEQUENCE [LARGE SCALE GENOMIC DNA]</scope>
    <source>
        <strain evidence="2">WS_2</strain>
    </source>
</reference>
<feature type="transmembrane region" description="Helical" evidence="1">
    <location>
        <begin position="191"/>
        <end position="210"/>
    </location>
</feature>
<protein>
    <submittedName>
        <fullName evidence="2">Uncharacterized protein</fullName>
    </submittedName>
</protein>
<organism evidence="2 3">
    <name type="scientific">Eiseniibacteriota bacterium</name>
    <dbReference type="NCBI Taxonomy" id="2212470"/>
    <lineage>
        <taxon>Bacteria</taxon>
        <taxon>Candidatus Eiseniibacteriota</taxon>
    </lineage>
</organism>
<keyword evidence="1" id="KW-0472">Membrane</keyword>
<keyword evidence="1" id="KW-0812">Transmembrane</keyword>
<dbReference type="EMBL" id="VBOS01000012">
    <property type="protein sequence ID" value="TMQ60763.1"/>
    <property type="molecule type" value="Genomic_DNA"/>
</dbReference>